<organism evidence="2 3">
    <name type="scientific">Pseudoalteromonas viridis</name>
    <dbReference type="NCBI Taxonomy" id="339617"/>
    <lineage>
        <taxon>Bacteria</taxon>
        <taxon>Pseudomonadati</taxon>
        <taxon>Pseudomonadota</taxon>
        <taxon>Gammaproteobacteria</taxon>
        <taxon>Alteromonadales</taxon>
        <taxon>Pseudoalteromonadaceae</taxon>
        <taxon>Pseudoalteromonas</taxon>
    </lineage>
</organism>
<evidence type="ECO:0000313" key="2">
    <source>
        <dbReference type="EMBL" id="QTL37864.1"/>
    </source>
</evidence>
<dbReference type="RefSeq" id="WP_209054033.1">
    <property type="nucleotide sequence ID" value="NZ_CP072426.1"/>
</dbReference>
<evidence type="ECO:0000313" key="3">
    <source>
        <dbReference type="Proteomes" id="UP000665025"/>
    </source>
</evidence>
<reference evidence="2 3" key="1">
    <citation type="submission" date="2021-03" db="EMBL/GenBank/DDBJ databases">
        <title>Complete Genome of Pseudoalteromonas viridis Strain BBR56, a new biocontrol bacterial candidate.</title>
        <authorList>
            <person name="Handayani D.P."/>
            <person name="Isnansetyo A."/>
            <person name="Istiqomah I."/>
            <person name="Jumina J."/>
        </authorList>
    </citation>
    <scope>NUCLEOTIDE SEQUENCE [LARGE SCALE GENOMIC DNA]</scope>
    <source>
        <strain evidence="2 3">BBR56</strain>
    </source>
</reference>
<feature type="region of interest" description="Disordered" evidence="1">
    <location>
        <begin position="1"/>
        <end position="29"/>
    </location>
</feature>
<proteinExistence type="predicted"/>
<dbReference type="EMBL" id="CP072426">
    <property type="protein sequence ID" value="QTL37864.1"/>
    <property type="molecule type" value="Genomic_DNA"/>
</dbReference>
<accession>A0ABX7VGP1</accession>
<keyword evidence="3" id="KW-1185">Reference proteome</keyword>
<gene>
    <name evidence="2" type="ORF">J5X90_19165</name>
</gene>
<sequence>MKIAHQSVNAPQVTANNTNTQPTSGAPEDMRDALNKVAKQQVQNVSEADQQVLNSANLHDMEISSDTVYEPERFVKVSQTLYFGELPSLFRDMQSHYQNFMAELSQSAPDLAKEHWGFSIDEHGQFVVSGSISDEQKTYLSDKLNSNEEMLKLAQQVPGVLMKGLAYDRGADGKANAWGKYDVNNENLKDILDFRAVLDDSYSARGDIAQFKNNFDVLKFVESVAGQLRSNAEAKFSY</sequence>
<protein>
    <submittedName>
        <fullName evidence="2">Uncharacterized protein</fullName>
    </submittedName>
</protein>
<evidence type="ECO:0000256" key="1">
    <source>
        <dbReference type="SAM" id="MobiDB-lite"/>
    </source>
</evidence>
<dbReference type="Proteomes" id="UP000665025">
    <property type="component" value="Chromosome 2"/>
</dbReference>
<feature type="compositionally biased region" description="Polar residues" evidence="1">
    <location>
        <begin position="1"/>
        <end position="24"/>
    </location>
</feature>
<name>A0ABX7VGP1_9GAMM</name>